<gene>
    <name evidence="1" type="ORF">EG240_07770</name>
</gene>
<dbReference type="RefSeq" id="WP_125018828.1">
    <property type="nucleotide sequence ID" value="NZ_RQVQ01000014.1"/>
</dbReference>
<organism evidence="1 2">
    <name type="scientific">Paenimyroides tangerinum</name>
    <dbReference type="NCBI Taxonomy" id="2488728"/>
    <lineage>
        <taxon>Bacteria</taxon>
        <taxon>Pseudomonadati</taxon>
        <taxon>Bacteroidota</taxon>
        <taxon>Flavobacteriia</taxon>
        <taxon>Flavobacteriales</taxon>
        <taxon>Flavobacteriaceae</taxon>
        <taxon>Paenimyroides</taxon>
    </lineage>
</organism>
<reference evidence="1 2" key="1">
    <citation type="submission" date="2018-11" db="EMBL/GenBank/DDBJ databases">
        <title>Flavobacterium sp. nov., YIM 102701-2 draft genome.</title>
        <authorList>
            <person name="Li G."/>
            <person name="Jiang Y."/>
        </authorList>
    </citation>
    <scope>NUCLEOTIDE SEQUENCE [LARGE SCALE GENOMIC DNA]</scope>
    <source>
        <strain evidence="1 2">YIM 102701-2</strain>
    </source>
</reference>
<evidence type="ECO:0000313" key="2">
    <source>
        <dbReference type="Proteomes" id="UP000275719"/>
    </source>
</evidence>
<comment type="caution">
    <text evidence="1">The sequence shown here is derived from an EMBL/GenBank/DDBJ whole genome shotgun (WGS) entry which is preliminary data.</text>
</comment>
<evidence type="ECO:0008006" key="3">
    <source>
        <dbReference type="Google" id="ProtNLM"/>
    </source>
</evidence>
<protein>
    <recommendedName>
        <fullName evidence="3">Addiction module component</fullName>
    </recommendedName>
</protein>
<accession>A0A3P3W885</accession>
<dbReference type="OrthoDB" id="1122787at2"/>
<dbReference type="AlphaFoldDB" id="A0A3P3W885"/>
<name>A0A3P3W885_9FLAO</name>
<proteinExistence type="predicted"/>
<keyword evidence="2" id="KW-1185">Reference proteome</keyword>
<dbReference type="Proteomes" id="UP000275719">
    <property type="component" value="Unassembled WGS sequence"/>
</dbReference>
<sequence length="78" mass="9251">MKTADLKLEIITKIVELKEVRIIEEIKRLLDFELCKNVYDLSSEQLNAIEESRKEYKIGDCFNDDEVTNDINQWLSEK</sequence>
<dbReference type="EMBL" id="RQVQ01000014">
    <property type="protein sequence ID" value="RRJ90914.1"/>
    <property type="molecule type" value="Genomic_DNA"/>
</dbReference>
<evidence type="ECO:0000313" key="1">
    <source>
        <dbReference type="EMBL" id="RRJ90914.1"/>
    </source>
</evidence>